<sequence>MSEGFTSFRAAVTSLSMVLEIMHWTEAMGLLTLLNRCKKRRMIRVLGAHLRTKMCFHPELRQIFLSRSQTLQQKRRCAKLHKLNLKGKRSPRPRRWWVRPIYFERKEKGAWYTLIPKLRAHDTEKFYEFFRMTPEAFDRLLKLVRPHLTKYSWREAISPGERLAIALRYYASGDKYTSLSFLFRVSDQAISNIVLEVSAVIWNVLEPIVFETPSQENWLKIAAGFDLLWQFPHCLGAIDGKHIFMKKPAHSGSRNYNFKGRFSMVLMGIADARRKFLYAYVGASGKRGDSDIFNNSPFGKLLNEKALDLPPACHYDGIEEDLPFVFIGDGAFDKKPNLVNTFQRSNGILSAPKRVFNSRFSRARHCIEDAFGLLYKRYEVFDRPFEGTKTTVRSITLACCALHNYHLMDKTSVPPKRIQKRREWYFNHVDEEGNEVIGRYMNEDPEKEASILENLQSSVAHCSNSTGELSGEEIREVLLDYFIDYPVPGQWKKARVC</sequence>
<reference evidence="9" key="1">
    <citation type="submission" date="2021-07" db="EMBL/GenBank/DDBJ databases">
        <authorList>
            <person name="Catto M.A."/>
            <person name="Jacobson A."/>
            <person name="Kennedy G."/>
            <person name="Labadie P."/>
            <person name="Hunt B.G."/>
            <person name="Srinivasan R."/>
        </authorList>
    </citation>
    <scope>NUCLEOTIDE SEQUENCE</scope>
    <source>
        <strain evidence="9">PL_HMW_Pooled</strain>
        <tissue evidence="9">Head</tissue>
    </source>
</reference>
<evidence type="ECO:0000256" key="3">
    <source>
        <dbReference type="ARBA" id="ARBA00006958"/>
    </source>
</evidence>
<dbReference type="EMBL" id="JAHWGI010001434">
    <property type="protein sequence ID" value="KAK3931994.1"/>
    <property type="molecule type" value="Genomic_DNA"/>
</dbReference>
<dbReference type="InterPro" id="IPR027806">
    <property type="entry name" value="HARBI1_dom"/>
</dbReference>
<dbReference type="GO" id="GO:0016787">
    <property type="term" value="F:hydrolase activity"/>
    <property type="evidence" value="ECO:0007669"/>
    <property type="project" value="UniProtKB-KW"/>
</dbReference>
<evidence type="ECO:0000256" key="5">
    <source>
        <dbReference type="ARBA" id="ARBA00022723"/>
    </source>
</evidence>
<evidence type="ECO:0000259" key="8">
    <source>
        <dbReference type="Pfam" id="PF13359"/>
    </source>
</evidence>
<evidence type="ECO:0000256" key="1">
    <source>
        <dbReference type="ARBA" id="ARBA00001968"/>
    </source>
</evidence>
<proteinExistence type="inferred from homology"/>
<protein>
    <submittedName>
        <fullName evidence="9">Protein ALP1-like</fullName>
    </submittedName>
</protein>
<evidence type="ECO:0000256" key="4">
    <source>
        <dbReference type="ARBA" id="ARBA00022722"/>
    </source>
</evidence>
<dbReference type="GO" id="GO:0004518">
    <property type="term" value="F:nuclease activity"/>
    <property type="evidence" value="ECO:0007669"/>
    <property type="project" value="UniProtKB-KW"/>
</dbReference>
<dbReference type="InterPro" id="IPR045249">
    <property type="entry name" value="HARBI1-like"/>
</dbReference>
<comment type="cofactor">
    <cofactor evidence="1">
        <name>a divalent metal cation</name>
        <dbReference type="ChEBI" id="CHEBI:60240"/>
    </cofactor>
</comment>
<name>A0AAE1I289_9NEOP</name>
<dbReference type="Pfam" id="PF13359">
    <property type="entry name" value="DDE_Tnp_4"/>
    <property type="match status" value="1"/>
</dbReference>
<reference evidence="9" key="2">
    <citation type="journal article" date="2023" name="BMC Genomics">
        <title>Pest status, molecular evolution, and epigenetic factors derived from the genome assembly of Frankliniella fusca, a thysanopteran phytovirus vector.</title>
        <authorList>
            <person name="Catto M.A."/>
            <person name="Labadie P.E."/>
            <person name="Jacobson A.L."/>
            <person name="Kennedy G.G."/>
            <person name="Srinivasan R."/>
            <person name="Hunt B.G."/>
        </authorList>
    </citation>
    <scope>NUCLEOTIDE SEQUENCE</scope>
    <source>
        <strain evidence="9">PL_HMW_Pooled</strain>
    </source>
</reference>
<dbReference type="AlphaFoldDB" id="A0AAE1I289"/>
<evidence type="ECO:0000256" key="6">
    <source>
        <dbReference type="ARBA" id="ARBA00022801"/>
    </source>
</evidence>
<dbReference type="GO" id="GO:0046872">
    <property type="term" value="F:metal ion binding"/>
    <property type="evidence" value="ECO:0007669"/>
    <property type="project" value="UniProtKB-KW"/>
</dbReference>
<keyword evidence="6" id="KW-0378">Hydrolase</keyword>
<comment type="similarity">
    <text evidence="3">Belongs to the HARBI1 family.</text>
</comment>
<comment type="caution">
    <text evidence="9">The sequence shown here is derived from an EMBL/GenBank/DDBJ whole genome shotgun (WGS) entry which is preliminary data.</text>
</comment>
<keyword evidence="10" id="KW-1185">Reference proteome</keyword>
<dbReference type="GO" id="GO:0005634">
    <property type="term" value="C:nucleus"/>
    <property type="evidence" value="ECO:0007669"/>
    <property type="project" value="UniProtKB-SubCell"/>
</dbReference>
<organism evidence="9 10">
    <name type="scientific">Frankliniella fusca</name>
    <dbReference type="NCBI Taxonomy" id="407009"/>
    <lineage>
        <taxon>Eukaryota</taxon>
        <taxon>Metazoa</taxon>
        <taxon>Ecdysozoa</taxon>
        <taxon>Arthropoda</taxon>
        <taxon>Hexapoda</taxon>
        <taxon>Insecta</taxon>
        <taxon>Pterygota</taxon>
        <taxon>Neoptera</taxon>
        <taxon>Paraneoptera</taxon>
        <taxon>Thysanoptera</taxon>
        <taxon>Terebrantia</taxon>
        <taxon>Thripoidea</taxon>
        <taxon>Thripidae</taxon>
        <taxon>Frankliniella</taxon>
    </lineage>
</organism>
<dbReference type="Proteomes" id="UP001219518">
    <property type="component" value="Unassembled WGS sequence"/>
</dbReference>
<keyword evidence="7" id="KW-0539">Nucleus</keyword>
<evidence type="ECO:0000256" key="2">
    <source>
        <dbReference type="ARBA" id="ARBA00004123"/>
    </source>
</evidence>
<dbReference type="PANTHER" id="PTHR22930">
    <property type="match status" value="1"/>
</dbReference>
<evidence type="ECO:0000256" key="7">
    <source>
        <dbReference type="ARBA" id="ARBA00023242"/>
    </source>
</evidence>
<evidence type="ECO:0000313" key="10">
    <source>
        <dbReference type="Proteomes" id="UP001219518"/>
    </source>
</evidence>
<evidence type="ECO:0000313" key="9">
    <source>
        <dbReference type="EMBL" id="KAK3931994.1"/>
    </source>
</evidence>
<comment type="subcellular location">
    <subcellularLocation>
        <location evidence="2">Nucleus</location>
    </subcellularLocation>
</comment>
<feature type="domain" description="DDE Tnp4" evidence="8">
    <location>
        <begin position="238"/>
        <end position="404"/>
    </location>
</feature>
<dbReference type="PANTHER" id="PTHR22930:SF269">
    <property type="entry name" value="NUCLEASE HARBI1-LIKE PROTEIN"/>
    <property type="match status" value="1"/>
</dbReference>
<accession>A0AAE1I289</accession>
<keyword evidence="4" id="KW-0540">Nuclease</keyword>
<gene>
    <name evidence="9" type="ORF">KUF71_011322</name>
</gene>
<keyword evidence="5" id="KW-0479">Metal-binding</keyword>